<comment type="cofactor">
    <cofactor evidence="1">
        <name>Fe cation</name>
        <dbReference type="ChEBI" id="CHEBI:24875"/>
    </cofactor>
</comment>
<comment type="caution">
    <text evidence="3">The sequence shown here is derived from an EMBL/GenBank/DDBJ whole genome shotgun (WGS) entry which is preliminary data.</text>
</comment>
<dbReference type="GO" id="GO:0046872">
    <property type="term" value="F:metal ion binding"/>
    <property type="evidence" value="ECO:0007669"/>
    <property type="project" value="UniProtKB-ARBA"/>
</dbReference>
<reference evidence="3" key="1">
    <citation type="submission" date="2023-11" db="EMBL/GenBank/DDBJ databases">
        <authorList>
            <person name="Alioto T."/>
            <person name="Alioto T."/>
            <person name="Gomez Garrido J."/>
        </authorList>
    </citation>
    <scope>NUCLEOTIDE SEQUENCE</scope>
</reference>
<evidence type="ECO:0008006" key="5">
    <source>
        <dbReference type="Google" id="ProtNLM"/>
    </source>
</evidence>
<dbReference type="PANTHER" id="PTHR20883">
    <property type="entry name" value="PHYTANOYL-COA DIOXYGENASE DOMAIN CONTAINING 1"/>
    <property type="match status" value="1"/>
</dbReference>
<accession>A0AAI9ECD4</accession>
<evidence type="ECO:0000256" key="2">
    <source>
        <dbReference type="ARBA" id="ARBA00005830"/>
    </source>
</evidence>
<dbReference type="GO" id="GO:0016491">
    <property type="term" value="F:oxidoreductase activity"/>
    <property type="evidence" value="ECO:0007669"/>
    <property type="project" value="UniProtKB-ARBA"/>
</dbReference>
<dbReference type="AlphaFoldDB" id="A0AAI9ECD4"/>
<evidence type="ECO:0000256" key="1">
    <source>
        <dbReference type="ARBA" id="ARBA00001962"/>
    </source>
</evidence>
<dbReference type="EMBL" id="CAVMBE010000041">
    <property type="protein sequence ID" value="CAK4030910.1"/>
    <property type="molecule type" value="Genomic_DNA"/>
</dbReference>
<name>A0AAI9ECD4_9PEZI</name>
<comment type="similarity">
    <text evidence="2">Belongs to the PhyH family.</text>
</comment>
<sequence>MPGLVLTEEQIAHFDREGYLVLRVHEHGLIDPATIKQWNGKWMPYDEITESGERQLMRTENFVDFHEGFSSLLHGPCLNNILKQVTRDDMLLFKDKINYKLPGGNGFRAHLDAPAYDHIGEIEHTTANLAVDAATMANGCVEVVPGSHRMQVDVAERGRISDDWVAAHTWIPVELDSGDLLVFGSHLAHKSAPNRTETPRASVYATFHTKTDGEDLRARYYADRRKNFPPDHERIPGKDYRAGVKRYAFAAPFTKVEGATAVGHLPVA</sequence>
<gene>
    <name evidence="3" type="ORF">LECACI_7A006068</name>
</gene>
<evidence type="ECO:0000313" key="3">
    <source>
        <dbReference type="EMBL" id="CAK4030910.1"/>
    </source>
</evidence>
<dbReference type="Proteomes" id="UP001296104">
    <property type="component" value="Unassembled WGS sequence"/>
</dbReference>
<organism evidence="3 4">
    <name type="scientific">Lecanosticta acicola</name>
    <dbReference type="NCBI Taxonomy" id="111012"/>
    <lineage>
        <taxon>Eukaryota</taxon>
        <taxon>Fungi</taxon>
        <taxon>Dikarya</taxon>
        <taxon>Ascomycota</taxon>
        <taxon>Pezizomycotina</taxon>
        <taxon>Dothideomycetes</taxon>
        <taxon>Dothideomycetidae</taxon>
        <taxon>Mycosphaerellales</taxon>
        <taxon>Mycosphaerellaceae</taxon>
        <taxon>Lecanosticta</taxon>
    </lineage>
</organism>
<dbReference type="PANTHER" id="PTHR20883:SF48">
    <property type="entry name" value="ECTOINE DIOXYGENASE"/>
    <property type="match status" value="1"/>
</dbReference>
<dbReference type="SUPFAM" id="SSF51197">
    <property type="entry name" value="Clavaminate synthase-like"/>
    <property type="match status" value="1"/>
</dbReference>
<dbReference type="InterPro" id="IPR008775">
    <property type="entry name" value="Phytyl_CoA_dOase-like"/>
</dbReference>
<keyword evidence="4" id="KW-1185">Reference proteome</keyword>
<protein>
    <recommendedName>
        <fullName evidence="5">Phytanoyl-CoA dioxygenase</fullName>
    </recommendedName>
</protein>
<evidence type="ECO:0000313" key="4">
    <source>
        <dbReference type="Proteomes" id="UP001296104"/>
    </source>
</evidence>
<proteinExistence type="inferred from homology"/>
<dbReference type="Gene3D" id="2.60.120.620">
    <property type="entry name" value="q2cbj1_9rhob like domain"/>
    <property type="match status" value="1"/>
</dbReference>
<dbReference type="Pfam" id="PF05721">
    <property type="entry name" value="PhyH"/>
    <property type="match status" value="1"/>
</dbReference>